<organism evidence="10 11">
    <name type="scientific">Streptomyces kanasensis</name>
    <dbReference type="NCBI Taxonomy" id="936756"/>
    <lineage>
        <taxon>Bacteria</taxon>
        <taxon>Bacillati</taxon>
        <taxon>Actinomycetota</taxon>
        <taxon>Actinomycetes</taxon>
        <taxon>Kitasatosporales</taxon>
        <taxon>Streptomycetaceae</taxon>
        <taxon>Streptomyces</taxon>
    </lineage>
</organism>
<protein>
    <submittedName>
        <fullName evidence="10">Ectoine/hydroxyectoine ABC transporter ATP-binding protein EhuA</fullName>
    </submittedName>
</protein>
<evidence type="ECO:0000256" key="8">
    <source>
        <dbReference type="ARBA" id="ARBA00023136"/>
    </source>
</evidence>
<accession>A0A100Y2C4</accession>
<comment type="subcellular location">
    <subcellularLocation>
        <location evidence="1">Cell membrane</location>
        <topology evidence="1">Peripheral membrane protein</topology>
    </subcellularLocation>
</comment>
<dbReference type="OrthoDB" id="9802264at2"/>
<dbReference type="InterPro" id="IPR003593">
    <property type="entry name" value="AAA+_ATPase"/>
</dbReference>
<dbReference type="GO" id="GO:0005524">
    <property type="term" value="F:ATP binding"/>
    <property type="evidence" value="ECO:0007669"/>
    <property type="project" value="UniProtKB-KW"/>
</dbReference>
<reference evidence="10 11" key="1">
    <citation type="submission" date="2015-11" db="EMBL/GenBank/DDBJ databases">
        <title>Genome-wide analysis reveals the secondary metabolome in Streptomyces kanasensis ZX01.</title>
        <authorList>
            <person name="Zhang G."/>
            <person name="Han L."/>
            <person name="Feng J."/>
            <person name="Zhang X."/>
        </authorList>
    </citation>
    <scope>NUCLEOTIDE SEQUENCE [LARGE SCALE GENOMIC DNA]</scope>
    <source>
        <strain evidence="10 11">ZX01</strain>
    </source>
</reference>
<dbReference type="PROSITE" id="PS50893">
    <property type="entry name" value="ABC_TRANSPORTER_2"/>
    <property type="match status" value="1"/>
</dbReference>
<keyword evidence="7" id="KW-0029">Amino-acid transport</keyword>
<name>A0A100Y2C4_9ACTN</name>
<feature type="domain" description="ABC transporter" evidence="9">
    <location>
        <begin position="6"/>
        <end position="242"/>
    </location>
</feature>
<dbReference type="SMART" id="SM00382">
    <property type="entry name" value="AAA"/>
    <property type="match status" value="1"/>
</dbReference>
<comment type="similarity">
    <text evidence="2">Belongs to the ABC transporter superfamily.</text>
</comment>
<dbReference type="Pfam" id="PF00005">
    <property type="entry name" value="ABC_tran"/>
    <property type="match status" value="1"/>
</dbReference>
<dbReference type="GO" id="GO:0005886">
    <property type="term" value="C:plasma membrane"/>
    <property type="evidence" value="ECO:0007669"/>
    <property type="project" value="UniProtKB-SubCell"/>
</dbReference>
<dbReference type="InterPro" id="IPR050086">
    <property type="entry name" value="MetN_ABC_transporter-like"/>
</dbReference>
<dbReference type="EMBL" id="LNSV01000079">
    <property type="protein sequence ID" value="KUH36388.1"/>
    <property type="molecule type" value="Genomic_DNA"/>
</dbReference>
<dbReference type="GO" id="GO:0015424">
    <property type="term" value="F:ABC-type amino acid transporter activity"/>
    <property type="evidence" value="ECO:0007669"/>
    <property type="project" value="InterPro"/>
</dbReference>
<dbReference type="PANTHER" id="PTHR43166:SF9">
    <property type="entry name" value="GLUTAMATE_ASPARTATE IMPORT ATP-BINDING PROTEIN GLTL"/>
    <property type="match status" value="1"/>
</dbReference>
<evidence type="ECO:0000256" key="6">
    <source>
        <dbReference type="ARBA" id="ARBA00022840"/>
    </source>
</evidence>
<keyword evidence="8" id="KW-0472">Membrane</keyword>
<evidence type="ECO:0000256" key="2">
    <source>
        <dbReference type="ARBA" id="ARBA00005417"/>
    </source>
</evidence>
<dbReference type="InterPro" id="IPR027417">
    <property type="entry name" value="P-loop_NTPase"/>
</dbReference>
<evidence type="ECO:0000256" key="5">
    <source>
        <dbReference type="ARBA" id="ARBA00022741"/>
    </source>
</evidence>
<dbReference type="PANTHER" id="PTHR43166">
    <property type="entry name" value="AMINO ACID IMPORT ATP-BINDING PROTEIN"/>
    <property type="match status" value="1"/>
</dbReference>
<evidence type="ECO:0000256" key="4">
    <source>
        <dbReference type="ARBA" id="ARBA00022475"/>
    </source>
</evidence>
<evidence type="ECO:0000259" key="9">
    <source>
        <dbReference type="PROSITE" id="PS50893"/>
    </source>
</evidence>
<dbReference type="SUPFAM" id="SSF52540">
    <property type="entry name" value="P-loop containing nucleoside triphosphate hydrolases"/>
    <property type="match status" value="1"/>
</dbReference>
<sequence>MSTGLVRFSGVGKSHGGSTVLRDLSFSVDAGRHVTPIGPSGSGKTTILRMPMTLERPDRGTIDVNGDRLFPADDKSRREVRKRIGMVFRQFTLFPHMTVLRNLTEAPVRVLGLGREGAGERARDLLELVGLADRAVARPGTLSGGRQQRVAIARARAMRPKVLLLDEVTSALAPESVARVLDLLRDVARSADITMVCVPHEMNFARDISDEVLMFDAGRVIESGSPERILSDPEHQRTREFLGAVL</sequence>
<dbReference type="STRING" id="936756.ATE80_23980"/>
<dbReference type="Gene3D" id="3.40.50.300">
    <property type="entry name" value="P-loop containing nucleotide triphosphate hydrolases"/>
    <property type="match status" value="1"/>
</dbReference>
<dbReference type="GO" id="GO:0016887">
    <property type="term" value="F:ATP hydrolysis activity"/>
    <property type="evidence" value="ECO:0007669"/>
    <property type="project" value="InterPro"/>
</dbReference>
<gene>
    <name evidence="10" type="ORF">ATE80_23980</name>
</gene>
<keyword evidence="3" id="KW-0813">Transport</keyword>
<dbReference type="InterPro" id="IPR003439">
    <property type="entry name" value="ABC_transporter-like_ATP-bd"/>
</dbReference>
<evidence type="ECO:0000313" key="11">
    <source>
        <dbReference type="Proteomes" id="UP000054011"/>
    </source>
</evidence>
<keyword evidence="4" id="KW-1003">Cell membrane</keyword>
<keyword evidence="11" id="KW-1185">Reference proteome</keyword>
<dbReference type="InterPro" id="IPR030679">
    <property type="entry name" value="ABC_ATPase_HisP-typ"/>
</dbReference>
<evidence type="ECO:0000313" key="10">
    <source>
        <dbReference type="EMBL" id="KUH36388.1"/>
    </source>
</evidence>
<comment type="caution">
    <text evidence="10">The sequence shown here is derived from an EMBL/GenBank/DDBJ whole genome shotgun (WGS) entry which is preliminary data.</text>
</comment>
<keyword evidence="5" id="KW-0547">Nucleotide-binding</keyword>
<dbReference type="RefSeq" id="WP_058944347.1">
    <property type="nucleotide sequence ID" value="NZ_LNSV01000079.1"/>
</dbReference>
<dbReference type="Proteomes" id="UP000054011">
    <property type="component" value="Unassembled WGS sequence"/>
</dbReference>
<evidence type="ECO:0000256" key="3">
    <source>
        <dbReference type="ARBA" id="ARBA00022448"/>
    </source>
</evidence>
<dbReference type="AlphaFoldDB" id="A0A100Y2C4"/>
<evidence type="ECO:0000256" key="7">
    <source>
        <dbReference type="ARBA" id="ARBA00022970"/>
    </source>
</evidence>
<keyword evidence="6 10" id="KW-0067">ATP-binding</keyword>
<evidence type="ECO:0000256" key="1">
    <source>
        <dbReference type="ARBA" id="ARBA00004202"/>
    </source>
</evidence>
<dbReference type="PIRSF" id="PIRSF039085">
    <property type="entry name" value="ABC_ATPase_HisP"/>
    <property type="match status" value="1"/>
</dbReference>
<proteinExistence type="inferred from homology"/>